<proteinExistence type="predicted"/>
<comment type="caution">
    <text evidence="2">The sequence shown here is derived from an EMBL/GenBank/DDBJ whole genome shotgun (WGS) entry which is preliminary data.</text>
</comment>
<organism evidence="2">
    <name type="scientific">marine sediment metagenome</name>
    <dbReference type="NCBI Taxonomy" id="412755"/>
    <lineage>
        <taxon>unclassified sequences</taxon>
        <taxon>metagenomes</taxon>
        <taxon>ecological metagenomes</taxon>
    </lineage>
</organism>
<dbReference type="EMBL" id="LAZR01004651">
    <property type="protein sequence ID" value="KKN06733.1"/>
    <property type="molecule type" value="Genomic_DNA"/>
</dbReference>
<feature type="region of interest" description="Disordered" evidence="1">
    <location>
        <begin position="1"/>
        <end position="23"/>
    </location>
</feature>
<evidence type="ECO:0000256" key="1">
    <source>
        <dbReference type="SAM" id="MobiDB-lite"/>
    </source>
</evidence>
<reference evidence="2" key="1">
    <citation type="journal article" date="2015" name="Nature">
        <title>Complex archaea that bridge the gap between prokaryotes and eukaryotes.</title>
        <authorList>
            <person name="Spang A."/>
            <person name="Saw J.H."/>
            <person name="Jorgensen S.L."/>
            <person name="Zaremba-Niedzwiedzka K."/>
            <person name="Martijn J."/>
            <person name="Lind A.E."/>
            <person name="van Eijk R."/>
            <person name="Schleper C."/>
            <person name="Guy L."/>
            <person name="Ettema T.J."/>
        </authorList>
    </citation>
    <scope>NUCLEOTIDE SEQUENCE</scope>
</reference>
<gene>
    <name evidence="2" type="ORF">LCGC14_1074170</name>
</gene>
<feature type="compositionally biased region" description="Polar residues" evidence="1">
    <location>
        <begin position="10"/>
        <end position="21"/>
    </location>
</feature>
<name>A0A0F9QN34_9ZZZZ</name>
<protein>
    <submittedName>
        <fullName evidence="2">Uncharacterized protein</fullName>
    </submittedName>
</protein>
<evidence type="ECO:0000313" key="2">
    <source>
        <dbReference type="EMBL" id="KKN06733.1"/>
    </source>
</evidence>
<dbReference type="AlphaFoldDB" id="A0A0F9QN34"/>
<accession>A0A0F9QN34</accession>
<sequence>MPTFVRPDGDQSTGNWTSTPLWQKIDEVTPSDTDFVQSENDPSNDTMEVTLENQTDPASSSGHIVRYRYQKGQSGGGAPGIIDITFSLYQGTTLIAETTHNGVATGFVAGSFTLSGAEADNITDYNDLRVRVLANKSSGTRTSWGEVSWAEFETPSGAVVSLAGSGPSHQMGLEPLLETVCLWWGLDLTLLMVMLLLAKLFPLWVLVLLLRMVVVQSIFAGD</sequence>